<name>A0A371IRA0_9FIRM</name>
<protein>
    <submittedName>
        <fullName evidence="1">Uncharacterized protein</fullName>
    </submittedName>
</protein>
<keyword evidence="2" id="KW-1185">Reference proteome</keyword>
<evidence type="ECO:0000313" key="2">
    <source>
        <dbReference type="Proteomes" id="UP000243494"/>
    </source>
</evidence>
<dbReference type="AlphaFoldDB" id="A0A371IRA0"/>
<proteinExistence type="predicted"/>
<comment type="caution">
    <text evidence="1">The sequence shown here is derived from an EMBL/GenBank/DDBJ whole genome shotgun (WGS) entry which is preliminary data.</text>
</comment>
<accession>A0A371IRA0</accession>
<dbReference type="RefSeq" id="WP_095406727.1">
    <property type="nucleotide sequence ID" value="NZ_NOJZ02000021.1"/>
</dbReference>
<gene>
    <name evidence="1" type="ORF">CHF27_010460</name>
</gene>
<reference evidence="1 2" key="1">
    <citation type="journal article" date="2017" name="Genome Announc.">
        <title>Draft Genome Sequence of Romboutsia maritimum sp. nov. Strain CCRI-22766(T), Isolated from Coastal Estuarine Mud.</title>
        <authorList>
            <person name="Maheux A.F."/>
            <person name="Boudreau D.K."/>
            <person name="Berube E."/>
            <person name="Boissinot M."/>
            <person name="Raymond F."/>
            <person name="Brodeur S."/>
            <person name="Corbeil J."/>
            <person name="Brightwell G."/>
            <person name="Broda D."/>
            <person name="Omar R.F."/>
            <person name="Bergeron M.G."/>
        </authorList>
    </citation>
    <scope>NUCLEOTIDE SEQUENCE [LARGE SCALE GENOMIC DNA]</scope>
    <source>
        <strain evidence="1 2">CCRI-22766</strain>
    </source>
</reference>
<evidence type="ECO:0000313" key="1">
    <source>
        <dbReference type="EMBL" id="RDY23005.1"/>
    </source>
</evidence>
<dbReference type="Proteomes" id="UP000243494">
    <property type="component" value="Unassembled WGS sequence"/>
</dbReference>
<dbReference type="OrthoDB" id="1754753at2"/>
<sequence>MFILRFIDDEDNLSVKEFTSLSSVKEYLSQNNLEKTWHQIEEVKKVVPNLKED</sequence>
<organism evidence="1 2">
    <name type="scientific">Romboutsia maritimum</name>
    <dbReference type="NCBI Taxonomy" id="2020948"/>
    <lineage>
        <taxon>Bacteria</taxon>
        <taxon>Bacillati</taxon>
        <taxon>Bacillota</taxon>
        <taxon>Clostridia</taxon>
        <taxon>Peptostreptococcales</taxon>
        <taxon>Peptostreptococcaceae</taxon>
        <taxon>Romboutsia</taxon>
    </lineage>
</organism>
<dbReference type="EMBL" id="NOJZ02000021">
    <property type="protein sequence ID" value="RDY23005.1"/>
    <property type="molecule type" value="Genomic_DNA"/>
</dbReference>